<feature type="domain" description="PTS EIIA type-2" evidence="1">
    <location>
        <begin position="7"/>
        <end position="152"/>
    </location>
</feature>
<accession>A0A7Y7UJP5</accession>
<protein>
    <submittedName>
        <fullName evidence="2">PTS sugar transporter subunit IIA</fullName>
    </submittedName>
</protein>
<dbReference type="InterPro" id="IPR051541">
    <property type="entry name" value="PTS_SugarTrans_NitroReg"/>
</dbReference>
<name>A0A7Y7UJP5_LACRH</name>
<dbReference type="SUPFAM" id="SSF55804">
    <property type="entry name" value="Phoshotransferase/anion transport protein"/>
    <property type="match status" value="1"/>
</dbReference>
<evidence type="ECO:0000259" key="1">
    <source>
        <dbReference type="PROSITE" id="PS51094"/>
    </source>
</evidence>
<dbReference type="Proteomes" id="UP000542889">
    <property type="component" value="Unassembled WGS sequence"/>
</dbReference>
<dbReference type="GO" id="GO:0030295">
    <property type="term" value="F:protein kinase activator activity"/>
    <property type="evidence" value="ECO:0007669"/>
    <property type="project" value="TreeGrafter"/>
</dbReference>
<evidence type="ECO:0000313" key="3">
    <source>
        <dbReference type="Proteomes" id="UP000542889"/>
    </source>
</evidence>
<dbReference type="InterPro" id="IPR002178">
    <property type="entry name" value="PTS_EIIA_type-2_dom"/>
</dbReference>
<dbReference type="AlphaFoldDB" id="A0A7Y7UJP5"/>
<evidence type="ECO:0000313" key="2">
    <source>
        <dbReference type="EMBL" id="NVO88645.1"/>
    </source>
</evidence>
<sequence>MIKSVALQFVPVIISPPVASLTKLTALDAISHTLANASGKSIRQINTAFLKRERLGNTALEAGVVIPHAVLEDRQAPILGILCWPQGVKDWRDLEDQKVRLIIAILIGQTDLTAEEAAAVKKLYQTLALPEFLALLSQASQPQIVIERIRTKLEE</sequence>
<keyword evidence="2" id="KW-0813">Transport</keyword>
<dbReference type="Gene3D" id="3.40.930.10">
    <property type="entry name" value="Mannitol-specific EII, Chain A"/>
    <property type="match status" value="1"/>
</dbReference>
<keyword evidence="2" id="KW-0762">Sugar transport</keyword>
<dbReference type="EMBL" id="JABXWP010000012">
    <property type="protein sequence ID" value="NVO88645.1"/>
    <property type="molecule type" value="Genomic_DNA"/>
</dbReference>
<proteinExistence type="predicted"/>
<dbReference type="PANTHER" id="PTHR47738">
    <property type="entry name" value="PTS SYSTEM FRUCTOSE-LIKE EIIA COMPONENT-RELATED"/>
    <property type="match status" value="1"/>
</dbReference>
<gene>
    <name evidence="2" type="ORF">HWN39_09015</name>
</gene>
<organism evidence="2 3">
    <name type="scientific">Lacticaseibacillus rhamnosus</name>
    <name type="common">Lactobacillus rhamnosus</name>
    <dbReference type="NCBI Taxonomy" id="47715"/>
    <lineage>
        <taxon>Bacteria</taxon>
        <taxon>Bacillati</taxon>
        <taxon>Bacillota</taxon>
        <taxon>Bacilli</taxon>
        <taxon>Lactobacillales</taxon>
        <taxon>Lactobacillaceae</taxon>
        <taxon>Lacticaseibacillus</taxon>
    </lineage>
</organism>
<dbReference type="Pfam" id="PF00359">
    <property type="entry name" value="PTS_EIIA_2"/>
    <property type="match status" value="1"/>
</dbReference>
<dbReference type="InterPro" id="IPR016152">
    <property type="entry name" value="PTrfase/Anion_transptr"/>
</dbReference>
<dbReference type="PROSITE" id="PS51094">
    <property type="entry name" value="PTS_EIIA_TYPE_2"/>
    <property type="match status" value="1"/>
</dbReference>
<reference evidence="2 3" key="1">
    <citation type="submission" date="2020-06" db="EMBL/GenBank/DDBJ databases">
        <title>Lactobacillus rhamnosus QC,genome.</title>
        <authorList>
            <person name="Yi H."/>
            <person name="Jin M."/>
        </authorList>
    </citation>
    <scope>NUCLEOTIDE SEQUENCE [LARGE SCALE GENOMIC DNA]</scope>
    <source>
        <strain evidence="2 3">QC</strain>
    </source>
</reference>
<comment type="caution">
    <text evidence="2">The sequence shown here is derived from an EMBL/GenBank/DDBJ whole genome shotgun (WGS) entry which is preliminary data.</text>
</comment>
<dbReference type="PANTHER" id="PTHR47738:SF1">
    <property type="entry name" value="NITROGEN REGULATORY PROTEIN"/>
    <property type="match status" value="1"/>
</dbReference>
<dbReference type="RefSeq" id="WP_070551113.1">
    <property type="nucleotide sequence ID" value="NZ_JABXWP010000012.1"/>
</dbReference>